<dbReference type="Gene3D" id="3.40.50.720">
    <property type="entry name" value="NAD(P)-binding Rossmann-like Domain"/>
    <property type="match status" value="1"/>
</dbReference>
<dbReference type="InterPro" id="IPR051468">
    <property type="entry name" value="Fungal_SecMetab_SDRs"/>
</dbReference>
<sequence length="253" mass="26626">MAGNTVYTVTGGNRGLGLGLVKALLTRPCTTVIASVRSAEAAAGLKADEFTLGEGSLLHVILLDFSTAPSPDNIRDALTLAAGDSIDHIDVLINNAGICPPLALAAETSAEHLRLAYETNAIAPLMVFQAFWALLKKAKSSPKVIMMTSSVGSIGNQESAPGGAYGPSKAALNWLTRALHLQNEPQGLIAVALHPGWVQTRAGKFVAKEWDYAAGPPETVEDSVKDMLRVIDGATRESLGGKFVTQRGQVLLW</sequence>
<dbReference type="CDD" id="cd05325">
    <property type="entry name" value="carb_red_sniffer_like_SDR_c"/>
    <property type="match status" value="1"/>
</dbReference>
<dbReference type="Proteomes" id="UP001498421">
    <property type="component" value="Unassembled WGS sequence"/>
</dbReference>
<evidence type="ECO:0000313" key="4">
    <source>
        <dbReference type="Proteomes" id="UP001498421"/>
    </source>
</evidence>
<comment type="caution">
    <text evidence="3">The sequence shown here is derived from an EMBL/GenBank/DDBJ whole genome shotgun (WGS) entry which is preliminary data.</text>
</comment>
<protein>
    <submittedName>
        <fullName evidence="3">Uncharacterized protein</fullName>
    </submittedName>
</protein>
<keyword evidence="4" id="KW-1185">Reference proteome</keyword>
<name>A0ABR1HPB4_9HYPO</name>
<evidence type="ECO:0000256" key="1">
    <source>
        <dbReference type="ARBA" id="ARBA00006484"/>
    </source>
</evidence>
<accession>A0ABR1HPB4</accession>
<dbReference type="PANTHER" id="PTHR43544">
    <property type="entry name" value="SHORT-CHAIN DEHYDROGENASE/REDUCTASE"/>
    <property type="match status" value="1"/>
</dbReference>
<reference evidence="3 4" key="1">
    <citation type="journal article" date="2025" name="Microbiol. Resour. Announc.">
        <title>Draft genome sequences for Neonectria magnoliae and Neonectria punicea, canker pathogens of Liriodendron tulipifera and Acer saccharum in West Virginia.</title>
        <authorList>
            <person name="Petronek H.M."/>
            <person name="Kasson M.T."/>
            <person name="Metheny A.M."/>
            <person name="Stauder C.M."/>
            <person name="Lovett B."/>
            <person name="Lynch S.C."/>
            <person name="Garnas J.R."/>
            <person name="Kasson L.R."/>
            <person name="Stajich J.E."/>
        </authorList>
    </citation>
    <scope>NUCLEOTIDE SEQUENCE [LARGE SCALE GENOMIC DNA]</scope>
    <source>
        <strain evidence="3 4">NRRL 64651</strain>
    </source>
</reference>
<dbReference type="PRINTS" id="PR00080">
    <property type="entry name" value="SDRFAMILY"/>
</dbReference>
<evidence type="ECO:0000256" key="2">
    <source>
        <dbReference type="RuleBase" id="RU000363"/>
    </source>
</evidence>
<dbReference type="PRINTS" id="PR00081">
    <property type="entry name" value="GDHRDH"/>
</dbReference>
<dbReference type="InterPro" id="IPR036291">
    <property type="entry name" value="NAD(P)-bd_dom_sf"/>
</dbReference>
<dbReference type="SUPFAM" id="SSF51735">
    <property type="entry name" value="NAD(P)-binding Rossmann-fold domains"/>
    <property type="match status" value="1"/>
</dbReference>
<dbReference type="Pfam" id="PF00106">
    <property type="entry name" value="adh_short"/>
    <property type="match status" value="1"/>
</dbReference>
<gene>
    <name evidence="3" type="ORF">QQZ08_009252</name>
</gene>
<dbReference type="InterPro" id="IPR002347">
    <property type="entry name" value="SDR_fam"/>
</dbReference>
<evidence type="ECO:0000313" key="3">
    <source>
        <dbReference type="EMBL" id="KAK7423085.1"/>
    </source>
</evidence>
<proteinExistence type="inferred from homology"/>
<comment type="similarity">
    <text evidence="1 2">Belongs to the short-chain dehydrogenases/reductases (SDR) family.</text>
</comment>
<dbReference type="EMBL" id="JAZAVK010000102">
    <property type="protein sequence ID" value="KAK7423085.1"/>
    <property type="molecule type" value="Genomic_DNA"/>
</dbReference>
<dbReference type="PANTHER" id="PTHR43544:SF26">
    <property type="entry name" value="SHORT CHAIN DEHYDROGENASE_REDUCTASE FAMILY OXIDOREDUCTASE (JCVI)"/>
    <property type="match status" value="1"/>
</dbReference>
<organism evidence="3 4">
    <name type="scientific">Neonectria magnoliae</name>
    <dbReference type="NCBI Taxonomy" id="2732573"/>
    <lineage>
        <taxon>Eukaryota</taxon>
        <taxon>Fungi</taxon>
        <taxon>Dikarya</taxon>
        <taxon>Ascomycota</taxon>
        <taxon>Pezizomycotina</taxon>
        <taxon>Sordariomycetes</taxon>
        <taxon>Hypocreomycetidae</taxon>
        <taxon>Hypocreales</taxon>
        <taxon>Nectriaceae</taxon>
        <taxon>Neonectria</taxon>
    </lineage>
</organism>